<keyword evidence="2" id="KW-1185">Reference proteome</keyword>
<organism evidence="1 2">
    <name type="scientific">Pleurotus cornucopiae</name>
    <name type="common">Cornucopia mushroom</name>
    <dbReference type="NCBI Taxonomy" id="5321"/>
    <lineage>
        <taxon>Eukaryota</taxon>
        <taxon>Fungi</taxon>
        <taxon>Dikarya</taxon>
        <taxon>Basidiomycota</taxon>
        <taxon>Agaricomycotina</taxon>
        <taxon>Agaricomycetes</taxon>
        <taxon>Agaricomycetidae</taxon>
        <taxon>Agaricales</taxon>
        <taxon>Pleurotineae</taxon>
        <taxon>Pleurotaceae</taxon>
        <taxon>Pleurotus</taxon>
    </lineage>
</organism>
<sequence length="508" mass="55556">MAFFPHTQLFLGSTRSIAVSGPHIQILDSKSGSVLSSTVNFSDSDKDSVLNSGPVRCAALSPSGKYLATAGDDKILKVWEVEGLQARSQRELPKRPTGIQFAAGDDIILVADNYPLHPPENIAKPKKDAVSSHENVSGGDLILGHTSLLTSFVLTHDGKYIISADRDEHIRVSWYPKGFNIEMYCLGHTKFVSAIHIPEFSPSTLVSGGGDPGLKVWDWMTGVCQGDIPILDAVLPYIRVRPQKKNEVDEDGERKPNKRRRKKEHKNKAQTSDDEGEDEKHDTAPDASAPAPEPFTLAIHKIASLSTNDNKYLIFSAIGATALFAVDVSTGFSTPSEIEPFDFGKPVIDFTLEDDGNIWVSISPPQVPQYNMLSPRRVSILSTKQPCLTRLTHIVGSASDLKTLDLYLPLAFLPKIPDAEHNAMDIELPPPQDEGNVVPGKKIGKKQMGRLKNKQKLLERMQEVGVSTPMSERMKGLEVEGDDEAPGPKKIKAASEDPIADVNMETES</sequence>
<protein>
    <submittedName>
        <fullName evidence="1">Uncharacterized protein</fullName>
    </submittedName>
</protein>
<evidence type="ECO:0000313" key="2">
    <source>
        <dbReference type="Proteomes" id="UP000824881"/>
    </source>
</evidence>
<accession>A0ACB7J379</accession>
<dbReference type="Proteomes" id="UP000824881">
    <property type="component" value="Unassembled WGS sequence"/>
</dbReference>
<proteinExistence type="predicted"/>
<reference evidence="1 2" key="1">
    <citation type="journal article" date="2021" name="Appl. Environ. Microbiol.">
        <title>Genetic linkage and physical mapping for an oyster mushroom Pleurotus cornucopiae and QTL analysis for the trait cap color.</title>
        <authorList>
            <person name="Zhang Y."/>
            <person name="Gao W."/>
            <person name="Sonnenberg A."/>
            <person name="Chen Q."/>
            <person name="Zhang J."/>
            <person name="Huang C."/>
        </authorList>
    </citation>
    <scope>NUCLEOTIDE SEQUENCE [LARGE SCALE GENOMIC DNA]</scope>
    <source>
        <strain evidence="1">CCMSSC00406</strain>
    </source>
</reference>
<gene>
    <name evidence="1" type="ORF">CCMSSC00406_0008539</name>
</gene>
<comment type="caution">
    <text evidence="1">The sequence shown here is derived from an EMBL/GenBank/DDBJ whole genome shotgun (WGS) entry which is preliminary data.</text>
</comment>
<name>A0ACB7J379_PLECO</name>
<dbReference type="EMBL" id="WQMT02000004">
    <property type="protein sequence ID" value="KAG9223656.1"/>
    <property type="molecule type" value="Genomic_DNA"/>
</dbReference>
<evidence type="ECO:0000313" key="1">
    <source>
        <dbReference type="EMBL" id="KAG9223656.1"/>
    </source>
</evidence>